<keyword evidence="1" id="KW-0472">Membrane</keyword>
<name>A0A381NJU6_9ZZZZ</name>
<dbReference type="InterPro" id="IPR025194">
    <property type="entry name" value="RodZ-like_C"/>
</dbReference>
<dbReference type="PANTHER" id="PTHR34475">
    <property type="match status" value="1"/>
</dbReference>
<dbReference type="InterPro" id="IPR010982">
    <property type="entry name" value="Lambda_DNA-bd_dom_sf"/>
</dbReference>
<keyword evidence="1" id="KW-0812">Transmembrane</keyword>
<evidence type="ECO:0000256" key="1">
    <source>
        <dbReference type="SAM" id="Phobius"/>
    </source>
</evidence>
<feature type="transmembrane region" description="Helical" evidence="1">
    <location>
        <begin position="107"/>
        <end position="126"/>
    </location>
</feature>
<feature type="domain" description="Cytoskeleton protein RodZ-like C-terminal" evidence="2">
    <location>
        <begin position="210"/>
        <end position="272"/>
    </location>
</feature>
<organism evidence="3">
    <name type="scientific">marine metagenome</name>
    <dbReference type="NCBI Taxonomy" id="408172"/>
    <lineage>
        <taxon>unclassified sequences</taxon>
        <taxon>metagenomes</taxon>
        <taxon>ecological metagenomes</taxon>
    </lineage>
</organism>
<dbReference type="Pfam" id="PF13464">
    <property type="entry name" value="RodZ_C"/>
    <property type="match status" value="1"/>
</dbReference>
<evidence type="ECO:0000259" key="2">
    <source>
        <dbReference type="Pfam" id="PF13464"/>
    </source>
</evidence>
<dbReference type="GO" id="GO:0003677">
    <property type="term" value="F:DNA binding"/>
    <property type="evidence" value="ECO:0007669"/>
    <property type="project" value="InterPro"/>
</dbReference>
<dbReference type="InterPro" id="IPR050400">
    <property type="entry name" value="Bact_Cytoskel_RodZ"/>
</dbReference>
<sequence>MSEKEERIYPGELLKEARKKTRRRYKRLSSELGIPEKYLEALEENNFSIMAGPTYVKGYLRAYAKKLDLDPETVIIAFDRYLKDERRLKNKAIKIEQKKETKQKFSYIYAFIFLLIASIILLIVFIPERNNNSEKKEEISSYSGTKIKNSNDIPPVLNTKPALSTELEQDTSQSISELNIQEEVIVSETTNDVKDETNKFAIETTNTIEMNFSGDCWIELMDKNGIIEYRLAKAGSAMFFEGLGPFKLLIGNSKRVELFYNDAKVSLASTTNVKTNVSCLVLPEGRCSEFTLSN</sequence>
<protein>
    <recommendedName>
        <fullName evidence="2">Cytoskeleton protein RodZ-like C-terminal domain-containing protein</fullName>
    </recommendedName>
</protein>
<reference evidence="3" key="1">
    <citation type="submission" date="2018-05" db="EMBL/GenBank/DDBJ databases">
        <authorList>
            <person name="Lanie J.A."/>
            <person name="Ng W.-L."/>
            <person name="Kazmierczak K.M."/>
            <person name="Andrzejewski T.M."/>
            <person name="Davidsen T.M."/>
            <person name="Wayne K.J."/>
            <person name="Tettelin H."/>
            <person name="Glass J.I."/>
            <person name="Rusch D."/>
            <person name="Podicherti R."/>
            <person name="Tsui H.-C.T."/>
            <person name="Winkler M.E."/>
        </authorList>
    </citation>
    <scope>NUCLEOTIDE SEQUENCE</scope>
</reference>
<keyword evidence="1" id="KW-1133">Transmembrane helix</keyword>
<proteinExistence type="predicted"/>
<accession>A0A381NJU6</accession>
<dbReference type="PANTHER" id="PTHR34475:SF1">
    <property type="entry name" value="CYTOSKELETON PROTEIN RODZ"/>
    <property type="match status" value="1"/>
</dbReference>
<dbReference type="AlphaFoldDB" id="A0A381NJU6"/>
<gene>
    <name evidence="3" type="ORF">METZ01_LOCUS7665</name>
</gene>
<dbReference type="EMBL" id="UINC01000409">
    <property type="protein sequence ID" value="SUZ54811.1"/>
    <property type="molecule type" value="Genomic_DNA"/>
</dbReference>
<evidence type="ECO:0000313" key="3">
    <source>
        <dbReference type="EMBL" id="SUZ54811.1"/>
    </source>
</evidence>
<dbReference type="Pfam" id="PF13413">
    <property type="entry name" value="HTH_25"/>
    <property type="match status" value="1"/>
</dbReference>
<dbReference type="Gene3D" id="1.10.260.40">
    <property type="entry name" value="lambda repressor-like DNA-binding domains"/>
    <property type="match status" value="1"/>
</dbReference>